<name>V9LIL3_CALMI</name>
<organism evidence="5">
    <name type="scientific">Callorhinchus milii</name>
    <name type="common">Ghost shark</name>
    <dbReference type="NCBI Taxonomy" id="7868"/>
    <lineage>
        <taxon>Eukaryota</taxon>
        <taxon>Metazoa</taxon>
        <taxon>Chordata</taxon>
        <taxon>Craniata</taxon>
        <taxon>Vertebrata</taxon>
        <taxon>Chondrichthyes</taxon>
        <taxon>Holocephali</taxon>
        <taxon>Chimaeriformes</taxon>
        <taxon>Callorhinchidae</taxon>
        <taxon>Callorhinchus</taxon>
    </lineage>
</organism>
<dbReference type="Pfam" id="PF03179">
    <property type="entry name" value="V-ATPase_G"/>
    <property type="match status" value="1"/>
</dbReference>
<comment type="similarity">
    <text evidence="1">Belongs to the V-ATPase G subunit family.</text>
</comment>
<evidence type="ECO:0000313" key="5">
    <source>
        <dbReference type="EMBL" id="AFP13041.1"/>
    </source>
</evidence>
<evidence type="ECO:0000256" key="4">
    <source>
        <dbReference type="ARBA" id="ARBA00023065"/>
    </source>
</evidence>
<evidence type="ECO:0000256" key="3">
    <source>
        <dbReference type="ARBA" id="ARBA00022781"/>
    </source>
</evidence>
<protein>
    <submittedName>
        <fullName evidence="5">V-type proton ATPase subunit G 1-like protein</fullName>
    </submittedName>
</protein>
<dbReference type="AlphaFoldDB" id="V9LIL3"/>
<dbReference type="EMBL" id="JW880524">
    <property type="protein sequence ID" value="AFP13041.1"/>
    <property type="molecule type" value="mRNA"/>
</dbReference>
<dbReference type="GO" id="GO:0016471">
    <property type="term" value="C:vacuolar proton-transporting V-type ATPase complex"/>
    <property type="evidence" value="ECO:0007669"/>
    <property type="project" value="InterPro"/>
</dbReference>
<proteinExistence type="evidence at transcript level"/>
<dbReference type="GO" id="GO:0046961">
    <property type="term" value="F:proton-transporting ATPase activity, rotational mechanism"/>
    <property type="evidence" value="ECO:0007669"/>
    <property type="project" value="InterPro"/>
</dbReference>
<sequence>MGSQGNLVAGAEQQTRRKIQVMQTNHQQNKERVLRQLLALVCDIKPQIHLNYRLGV</sequence>
<evidence type="ECO:0000256" key="2">
    <source>
        <dbReference type="ARBA" id="ARBA00022448"/>
    </source>
</evidence>
<keyword evidence="4" id="KW-0406">Ion transport</keyword>
<dbReference type="Gene3D" id="1.20.5.2950">
    <property type="match status" value="1"/>
</dbReference>
<reference evidence="5" key="1">
    <citation type="journal article" date="2014" name="Nature">
        <title>Elephant shark genome provides unique insights into gnathostome evolution.</title>
        <authorList>
            <consortium name="International Elephant Shark Genome Sequencing Consortium"/>
            <person name="Venkatesh B."/>
            <person name="Lee A.P."/>
            <person name="Ravi V."/>
            <person name="Maurya A.K."/>
            <person name="Lian M.M."/>
            <person name="Swann J.B."/>
            <person name="Ohta Y."/>
            <person name="Flajnik M.F."/>
            <person name="Sutoh Y."/>
            <person name="Kasahara M."/>
            <person name="Hoon S."/>
            <person name="Gangu V."/>
            <person name="Roy S.W."/>
            <person name="Irimia M."/>
            <person name="Korzh V."/>
            <person name="Kondrychyn I."/>
            <person name="Lim Z.W."/>
            <person name="Tay B.H."/>
            <person name="Tohari S."/>
            <person name="Kong K.W."/>
            <person name="Ho S."/>
            <person name="Lorente-Galdos B."/>
            <person name="Quilez J."/>
            <person name="Marques-Bonet T."/>
            <person name="Raney B.J."/>
            <person name="Ingham P.W."/>
            <person name="Tay A."/>
            <person name="Hillier L.W."/>
            <person name="Minx P."/>
            <person name="Boehm T."/>
            <person name="Wilson R.K."/>
            <person name="Brenner S."/>
            <person name="Warren W.C."/>
        </authorList>
    </citation>
    <scope>NUCLEOTIDE SEQUENCE</scope>
    <source>
        <tissue evidence="5">Muscle</tissue>
    </source>
</reference>
<keyword evidence="2" id="KW-0813">Transport</keyword>
<evidence type="ECO:0000256" key="1">
    <source>
        <dbReference type="ARBA" id="ARBA00010066"/>
    </source>
</evidence>
<accession>V9LIL3</accession>
<keyword evidence="3" id="KW-0375">Hydrogen ion transport</keyword>
<dbReference type="InterPro" id="IPR005124">
    <property type="entry name" value="V-ATPase_G"/>
</dbReference>